<evidence type="ECO:0000313" key="3">
    <source>
        <dbReference type="Proteomes" id="UP001299012"/>
    </source>
</evidence>
<keyword evidence="3" id="KW-1185">Reference proteome</keyword>
<organism evidence="2 3">
    <name type="scientific">Streptomyces tricolor</name>
    <dbReference type="NCBI Taxonomy" id="68277"/>
    <lineage>
        <taxon>Bacteria</taxon>
        <taxon>Bacillati</taxon>
        <taxon>Actinomycetota</taxon>
        <taxon>Actinomycetes</taxon>
        <taxon>Kitasatosporales</taxon>
        <taxon>Streptomycetaceae</taxon>
        <taxon>Streptomyces</taxon>
        <taxon>Streptomyces violaceoruber group</taxon>
    </lineage>
</organism>
<evidence type="ECO:0000313" key="2">
    <source>
        <dbReference type="EMBL" id="MCG0066018.1"/>
    </source>
</evidence>
<protein>
    <submittedName>
        <fullName evidence="2">Uncharacterized protein</fullName>
    </submittedName>
</protein>
<comment type="caution">
    <text evidence="2">The sequence shown here is derived from an EMBL/GenBank/DDBJ whole genome shotgun (WGS) entry which is preliminary data.</text>
</comment>
<dbReference type="Proteomes" id="UP001299012">
    <property type="component" value="Unassembled WGS sequence"/>
</dbReference>
<reference evidence="2 3" key="1">
    <citation type="submission" date="2022-01" db="EMBL/GenBank/DDBJ databases">
        <title>Draft Genome Sequences of Seven Type Strains of the Genus Streptomyces.</title>
        <authorList>
            <person name="Aziz S."/>
            <person name="Coretto E."/>
            <person name="Chronakova A."/>
            <person name="Sproer C."/>
            <person name="Huber K."/>
            <person name="Nouioui I."/>
            <person name="Gross H."/>
        </authorList>
    </citation>
    <scope>NUCLEOTIDE SEQUENCE [LARGE SCALE GENOMIC DNA]</scope>
    <source>
        <strain evidence="2 3">DSM 41685</strain>
    </source>
</reference>
<sequence>MIDEPAEGNDPAEGNRAQAALAAHALQAFAQQTGQQLMGNGTLHMPEATFLEVGGDLLADLLHLGRLNGVDPDVLINRGRAHYDAEAPTEDDEWPDAFHYTPPVIDPHSR</sequence>
<evidence type="ECO:0000256" key="1">
    <source>
        <dbReference type="SAM" id="MobiDB-lite"/>
    </source>
</evidence>
<name>A0ABS9JKB8_9ACTN</name>
<dbReference type="EMBL" id="JAKKZF010000093">
    <property type="protein sequence ID" value="MCG0066018.1"/>
    <property type="molecule type" value="Genomic_DNA"/>
</dbReference>
<feature type="region of interest" description="Disordered" evidence="1">
    <location>
        <begin position="86"/>
        <end position="110"/>
    </location>
</feature>
<accession>A0ABS9JKB8</accession>
<gene>
    <name evidence="2" type="ORF">L0F81_22420</name>
</gene>
<dbReference type="RefSeq" id="WP_086698158.1">
    <property type="nucleotide sequence ID" value="NZ_JAKKZF010000093.1"/>
</dbReference>
<proteinExistence type="predicted"/>